<name>A0A8J3MWK4_9CHLR</name>
<accession>A0A8J3MWK4</accession>
<dbReference type="Proteomes" id="UP000612362">
    <property type="component" value="Unassembled WGS sequence"/>
</dbReference>
<organism evidence="1 2">
    <name type="scientific">Ktedonospora formicarum</name>
    <dbReference type="NCBI Taxonomy" id="2778364"/>
    <lineage>
        <taxon>Bacteria</taxon>
        <taxon>Bacillati</taxon>
        <taxon>Chloroflexota</taxon>
        <taxon>Ktedonobacteria</taxon>
        <taxon>Ktedonobacterales</taxon>
        <taxon>Ktedonobacteraceae</taxon>
        <taxon>Ktedonospora</taxon>
    </lineage>
</organism>
<keyword evidence="2" id="KW-1185">Reference proteome</keyword>
<sequence>MTLNDCLQVCLLAVESRHPHQSVYTNESIVGSLKVKEEGCGVEEMIAFLERFAPSLLMAKAALVLDAQECSIYLPECSAVKPAFRILLKKHTPTLRTPIDQPRPTLIAVG</sequence>
<evidence type="ECO:0000313" key="2">
    <source>
        <dbReference type="Proteomes" id="UP000612362"/>
    </source>
</evidence>
<gene>
    <name evidence="1" type="ORF">KSX_69110</name>
</gene>
<reference evidence="1" key="1">
    <citation type="submission" date="2020-10" db="EMBL/GenBank/DDBJ databases">
        <title>Taxonomic study of unclassified bacteria belonging to the class Ktedonobacteria.</title>
        <authorList>
            <person name="Yabe S."/>
            <person name="Wang C.M."/>
            <person name="Zheng Y."/>
            <person name="Sakai Y."/>
            <person name="Cavaletti L."/>
            <person name="Monciardini P."/>
            <person name="Donadio S."/>
        </authorList>
    </citation>
    <scope>NUCLEOTIDE SEQUENCE</scope>
    <source>
        <strain evidence="1">SOSP1-1</strain>
    </source>
</reference>
<dbReference type="RefSeq" id="WP_220197923.1">
    <property type="nucleotide sequence ID" value="NZ_BNJF01000004.1"/>
</dbReference>
<dbReference type="EMBL" id="BNJF01000004">
    <property type="protein sequence ID" value="GHO48748.1"/>
    <property type="molecule type" value="Genomic_DNA"/>
</dbReference>
<proteinExistence type="predicted"/>
<protein>
    <submittedName>
        <fullName evidence="1">Uncharacterized protein</fullName>
    </submittedName>
</protein>
<comment type="caution">
    <text evidence="1">The sequence shown here is derived from an EMBL/GenBank/DDBJ whole genome shotgun (WGS) entry which is preliminary data.</text>
</comment>
<evidence type="ECO:0000313" key="1">
    <source>
        <dbReference type="EMBL" id="GHO48748.1"/>
    </source>
</evidence>
<dbReference type="AlphaFoldDB" id="A0A8J3MWK4"/>